<feature type="transmembrane region" description="Helical" evidence="1">
    <location>
        <begin position="87"/>
        <end position="104"/>
    </location>
</feature>
<feature type="transmembrane region" description="Helical" evidence="1">
    <location>
        <begin position="116"/>
        <end position="138"/>
    </location>
</feature>
<evidence type="ECO:0000256" key="1">
    <source>
        <dbReference type="SAM" id="Phobius"/>
    </source>
</evidence>
<evidence type="ECO:0000313" key="5">
    <source>
        <dbReference type="Proteomes" id="UP000199690"/>
    </source>
</evidence>
<evidence type="ECO:0000313" key="6">
    <source>
        <dbReference type="Proteomes" id="UP000236729"/>
    </source>
</evidence>
<dbReference type="EMBL" id="FOME01000008">
    <property type="protein sequence ID" value="SFE00369.1"/>
    <property type="molecule type" value="Genomic_DNA"/>
</dbReference>
<keyword evidence="1" id="KW-0812">Transmembrane</keyword>
<evidence type="ECO:0000259" key="2">
    <source>
        <dbReference type="Pfam" id="PF03779"/>
    </source>
</evidence>
<dbReference type="Proteomes" id="UP000236729">
    <property type="component" value="Unassembled WGS sequence"/>
</dbReference>
<feature type="transmembrane region" description="Helical" evidence="1">
    <location>
        <begin position="61"/>
        <end position="81"/>
    </location>
</feature>
<accession>A0A1I1WZ67</accession>
<evidence type="ECO:0000313" key="4">
    <source>
        <dbReference type="EMBL" id="SFE00369.1"/>
    </source>
</evidence>
<proteinExistence type="predicted"/>
<feature type="domain" description="SPW repeat-containing integral membrane" evidence="2">
    <location>
        <begin position="32"/>
        <end position="129"/>
    </location>
</feature>
<reference evidence="3" key="2">
    <citation type="submission" date="2016-10" db="EMBL/GenBank/DDBJ databases">
        <authorList>
            <person name="de Groot N.N."/>
        </authorList>
    </citation>
    <scope>NUCLEOTIDE SEQUENCE [LARGE SCALE GENOMIC DNA]</scope>
    <source>
        <strain evidence="3">ATCC 20501</strain>
    </source>
</reference>
<dbReference type="Proteomes" id="UP000199690">
    <property type="component" value="Unassembled WGS sequence"/>
</dbReference>
<dbReference type="Pfam" id="PF03779">
    <property type="entry name" value="SPW"/>
    <property type="match status" value="1"/>
</dbReference>
<organism evidence="3 6">
    <name type="scientific">Saccharopolyspora kobensis</name>
    <dbReference type="NCBI Taxonomy" id="146035"/>
    <lineage>
        <taxon>Bacteria</taxon>
        <taxon>Bacillati</taxon>
        <taxon>Actinomycetota</taxon>
        <taxon>Actinomycetes</taxon>
        <taxon>Pseudonocardiales</taxon>
        <taxon>Pseudonocardiaceae</taxon>
        <taxon>Saccharopolyspora</taxon>
    </lineage>
</organism>
<accession>A0A1H6DT03</accession>
<dbReference type="AlphaFoldDB" id="A0A1H6DT03"/>
<feature type="transmembrane region" description="Helical" evidence="1">
    <location>
        <begin position="34"/>
        <end position="54"/>
    </location>
</feature>
<gene>
    <name evidence="3" type="ORF">SAMN02982929_04973</name>
    <name evidence="4" type="ORF">SAMN05216506_10855</name>
</gene>
<dbReference type="EMBL" id="FNVB01000007">
    <property type="protein sequence ID" value="SEG88522.1"/>
    <property type="molecule type" value="Genomic_DNA"/>
</dbReference>
<sequence>MSSSAPIAGHPDLTEMRMRYERASETPTAQVADGFTVLGGLFVALSPWITGFAATTPSLALNNLVVGLAATVLGISFAAAYHRTHGIAWTAPVLGVWTIVAVFVMSGSVMTTSTVLCNVIGGAVLVLAGAGTMAPAFATRAST</sequence>
<protein>
    <submittedName>
        <fullName evidence="3">SPW repeat-containing protein</fullName>
    </submittedName>
</protein>
<keyword evidence="1" id="KW-0472">Membrane</keyword>
<name>A0A1H6DT03_9PSEU</name>
<reference evidence="5 6" key="1">
    <citation type="submission" date="2016-10" db="EMBL/GenBank/DDBJ databases">
        <authorList>
            <person name="Varghese N."/>
            <person name="Submissions S."/>
        </authorList>
    </citation>
    <scope>NUCLEOTIDE SEQUENCE [LARGE SCALE GENOMIC DNA]</scope>
    <source>
        <strain evidence="6">ATCC 20501</strain>
        <strain evidence="4 5">CGMCC 4.3529</strain>
    </source>
</reference>
<dbReference type="InterPro" id="IPR005530">
    <property type="entry name" value="SPW"/>
</dbReference>
<keyword evidence="1" id="KW-1133">Transmembrane helix</keyword>
<keyword evidence="5" id="KW-1185">Reference proteome</keyword>
<dbReference type="RefSeq" id="WP_093354722.1">
    <property type="nucleotide sequence ID" value="NZ_FNVB01000007.1"/>
</dbReference>
<evidence type="ECO:0000313" key="3">
    <source>
        <dbReference type="EMBL" id="SEG88522.1"/>
    </source>
</evidence>